<evidence type="ECO:0000313" key="1">
    <source>
        <dbReference type="EMBL" id="KOF04086.1"/>
    </source>
</evidence>
<accession>A0A0L8APC5</accession>
<protein>
    <submittedName>
        <fullName evidence="1">Uncharacterized protein</fullName>
    </submittedName>
</protein>
<sequence length="123" mass="13796">MNGLRLGGGKNGKELFGVGTFQNEEVAPGFSHFGLTANQTIAEIHSHVKTTTIADEKDGLYGDRRRIQGLTNRNGGIQPFNNYIYMKNSGRLWALSSFYSEGEYIRNIKGNYKRLFFGQLNSK</sequence>
<gene>
    <name evidence="1" type="ORF">OB69_03615</name>
</gene>
<dbReference type="EMBL" id="JSVA01000004">
    <property type="protein sequence ID" value="KOF04086.1"/>
    <property type="molecule type" value="Genomic_DNA"/>
</dbReference>
<reference evidence="2" key="1">
    <citation type="submission" date="2014-11" db="EMBL/GenBank/DDBJ databases">
        <title>Genome sequencing of Roseivirga sp. D-25.</title>
        <authorList>
            <person name="Selvaratnam C."/>
            <person name="Thevarajoo S."/>
            <person name="Goh K.M."/>
            <person name="Eee R."/>
            <person name="Chan K.-G."/>
            <person name="Chong C.S."/>
        </authorList>
    </citation>
    <scope>NUCLEOTIDE SEQUENCE [LARGE SCALE GENOMIC DNA]</scope>
    <source>
        <strain evidence="2">D-25</strain>
    </source>
</reference>
<evidence type="ECO:0000313" key="2">
    <source>
        <dbReference type="Proteomes" id="UP000036908"/>
    </source>
</evidence>
<keyword evidence="2" id="KW-1185">Reference proteome</keyword>
<proteinExistence type="predicted"/>
<dbReference type="PATRIC" id="fig|1566026.4.peg.2494"/>
<comment type="caution">
    <text evidence="1">The sequence shown here is derived from an EMBL/GenBank/DDBJ whole genome shotgun (WGS) entry which is preliminary data.</text>
</comment>
<organism evidence="1 2">
    <name type="scientific">Roseivirga seohaensis subsp. aquiponti</name>
    <dbReference type="NCBI Taxonomy" id="1566026"/>
    <lineage>
        <taxon>Bacteria</taxon>
        <taxon>Pseudomonadati</taxon>
        <taxon>Bacteroidota</taxon>
        <taxon>Cytophagia</taxon>
        <taxon>Cytophagales</taxon>
        <taxon>Roseivirgaceae</taxon>
        <taxon>Roseivirga</taxon>
    </lineage>
</organism>
<dbReference type="Proteomes" id="UP000036908">
    <property type="component" value="Unassembled WGS sequence"/>
</dbReference>
<name>A0A0L8APC5_9BACT</name>
<dbReference type="AlphaFoldDB" id="A0A0L8APC5"/>